<gene>
    <name evidence="2" type="ORF">JN11_00760</name>
</gene>
<evidence type="ECO:0000313" key="2">
    <source>
        <dbReference type="EMBL" id="TWJ03223.1"/>
    </source>
</evidence>
<name>A0A562UBQ2_9SPHI</name>
<dbReference type="Pfam" id="PF01464">
    <property type="entry name" value="SLT"/>
    <property type="match status" value="1"/>
</dbReference>
<reference evidence="2 3" key="1">
    <citation type="submission" date="2019-07" db="EMBL/GenBank/DDBJ databases">
        <title>Genomic Encyclopedia of Archaeal and Bacterial Type Strains, Phase II (KMG-II): from individual species to whole genera.</title>
        <authorList>
            <person name="Goeker M."/>
        </authorList>
    </citation>
    <scope>NUCLEOTIDE SEQUENCE [LARGE SCALE GENOMIC DNA]</scope>
    <source>
        <strain evidence="2 3">ATCC BAA-1854</strain>
    </source>
</reference>
<dbReference type="InterPro" id="IPR008258">
    <property type="entry name" value="Transglycosylase_SLT_dom_1"/>
</dbReference>
<organism evidence="2 3">
    <name type="scientific">Mucilaginibacter frigoritolerans</name>
    <dbReference type="NCBI Taxonomy" id="652788"/>
    <lineage>
        <taxon>Bacteria</taxon>
        <taxon>Pseudomonadati</taxon>
        <taxon>Bacteroidota</taxon>
        <taxon>Sphingobacteriia</taxon>
        <taxon>Sphingobacteriales</taxon>
        <taxon>Sphingobacteriaceae</taxon>
        <taxon>Mucilaginibacter</taxon>
    </lineage>
</organism>
<evidence type="ECO:0000313" key="3">
    <source>
        <dbReference type="Proteomes" id="UP000317010"/>
    </source>
</evidence>
<dbReference type="AlphaFoldDB" id="A0A562UBQ2"/>
<dbReference type="Gene3D" id="1.10.530.10">
    <property type="match status" value="1"/>
</dbReference>
<protein>
    <submittedName>
        <fullName evidence="2">Transglycosylase-like protein with SLT domain</fullName>
    </submittedName>
</protein>
<dbReference type="InterPro" id="IPR023346">
    <property type="entry name" value="Lysozyme-like_dom_sf"/>
</dbReference>
<evidence type="ECO:0000259" key="1">
    <source>
        <dbReference type="Pfam" id="PF01464"/>
    </source>
</evidence>
<dbReference type="CDD" id="cd16894">
    <property type="entry name" value="MltD-like"/>
    <property type="match status" value="1"/>
</dbReference>
<keyword evidence="3" id="KW-1185">Reference proteome</keyword>
<sequence length="264" mass="30120">MTKRHPITCSVIVLLVIFSMINILGANAVPRRKKSAKKHAQTEAYKPEFIFTNTEDEPVYSFANETIPTNDEVVNRKLKRSLVTHNFRHVQSNILQNKAARIFPIIEPILQAYGIPDDFKYIPLVESGFGEGSSSKGARGPWQFMAGTARTYGLKVGHGIDERMNIRKSTKAACIYIKELYAEFNSWTLTAAAYNNGSIKLEKAIRQQNEDNYYRMNLNRETGVYVYNLIAMKAIIQQPQKYGFKKHYQLKYFNPGSPELLAIN</sequence>
<comment type="caution">
    <text evidence="2">The sequence shown here is derived from an EMBL/GenBank/DDBJ whole genome shotgun (WGS) entry which is preliminary data.</text>
</comment>
<dbReference type="OrthoDB" id="9815002at2"/>
<proteinExistence type="predicted"/>
<dbReference type="Proteomes" id="UP000317010">
    <property type="component" value="Unassembled WGS sequence"/>
</dbReference>
<accession>A0A562UBQ2</accession>
<feature type="domain" description="Transglycosylase SLT" evidence="1">
    <location>
        <begin position="116"/>
        <end position="214"/>
    </location>
</feature>
<dbReference type="EMBL" id="VLLI01000002">
    <property type="protein sequence ID" value="TWJ03223.1"/>
    <property type="molecule type" value="Genomic_DNA"/>
</dbReference>
<dbReference type="SUPFAM" id="SSF53955">
    <property type="entry name" value="Lysozyme-like"/>
    <property type="match status" value="1"/>
</dbReference>